<evidence type="ECO:0000259" key="9">
    <source>
        <dbReference type="PROSITE" id="PS50850"/>
    </source>
</evidence>
<evidence type="ECO:0000256" key="4">
    <source>
        <dbReference type="ARBA" id="ARBA00022692"/>
    </source>
</evidence>
<dbReference type="CDD" id="cd17325">
    <property type="entry name" value="MFS_MdtG_SLC18_like"/>
    <property type="match status" value="1"/>
</dbReference>
<evidence type="ECO:0000256" key="3">
    <source>
        <dbReference type="ARBA" id="ARBA00022448"/>
    </source>
</evidence>
<comment type="caution">
    <text evidence="10">The sequence shown here is derived from an EMBL/GenBank/DDBJ whole genome shotgun (WGS) entry which is preliminary data.</text>
</comment>
<dbReference type="OrthoDB" id="5086884at2759"/>
<keyword evidence="11" id="KW-1185">Reference proteome</keyword>
<evidence type="ECO:0000256" key="7">
    <source>
        <dbReference type="SAM" id="MobiDB-lite"/>
    </source>
</evidence>
<dbReference type="EMBL" id="JANBOI010000522">
    <property type="protein sequence ID" value="KAJ1729982.1"/>
    <property type="molecule type" value="Genomic_DNA"/>
</dbReference>
<evidence type="ECO:0000256" key="2">
    <source>
        <dbReference type="ARBA" id="ARBA00006829"/>
    </source>
</evidence>
<comment type="similarity">
    <text evidence="2">Belongs to the major facilitator superfamily. Vesicular transporter family.</text>
</comment>
<dbReference type="InterPro" id="IPR001958">
    <property type="entry name" value="Tet-R_TetA/multi-R_MdtG-like"/>
</dbReference>
<feature type="transmembrane region" description="Helical" evidence="8">
    <location>
        <begin position="161"/>
        <end position="182"/>
    </location>
</feature>
<feature type="transmembrane region" description="Helical" evidence="8">
    <location>
        <begin position="395"/>
        <end position="416"/>
    </location>
</feature>
<sequence>MQAGDSSATSVRNRGRLARILRRCNDFRSEPAAVLTVSTLAVFVDTVVYGLIVPFLPEILQDRLGMSSSANGILFGCFGVGVLTGAPISAYISDRWKIRRWPMIIGLLGLAITTVLFAVSNAFWELVVARLAQGIASGITWSIGLGMIADVYPGKAMGQAMGIAFTGFTLGYLGGPVIGGALYDAGGIHAIAIFVAAITAVDLVFRLLLIEPKPASEPAVSSETLDAGPDEKALEDGDSYLPPPGRAGHRRFAAHVAASSPSLTPSPATAREFTFANGICKCGAKSARGPNRIAAQSQPNLGKVCTCSRQADAHSIAASALPAFALTLTRTVDRTNDLPPPAPLKRTTMLDLLREWPILACCLAATILSGTSGALEPTLPLHMRESFNSSTMVTAAVFVAFVIPSAISGPIAGMLSSDERLLAKSAPYGRFGFVVVGVLLAAGVFACLGATKNIVGLVVCLIFAGFLLGFATVPVLNIMGVHVERTGGHAYATVYALFNISYSIGVLVVPTVLPPIMNAIGFAGSMGVLAALLVACACIVAIYPASKHYKHGRAAYIGENARQFL</sequence>
<keyword evidence="3" id="KW-0813">Transport</keyword>
<evidence type="ECO:0000256" key="1">
    <source>
        <dbReference type="ARBA" id="ARBA00004141"/>
    </source>
</evidence>
<feature type="transmembrane region" description="Helical" evidence="8">
    <location>
        <begin position="454"/>
        <end position="478"/>
    </location>
</feature>
<dbReference type="InterPro" id="IPR036259">
    <property type="entry name" value="MFS_trans_sf"/>
</dbReference>
<dbReference type="PANTHER" id="PTHR23506">
    <property type="entry name" value="GH10249P"/>
    <property type="match status" value="1"/>
</dbReference>
<dbReference type="PROSITE" id="PS50850">
    <property type="entry name" value="MFS"/>
    <property type="match status" value="1"/>
</dbReference>
<dbReference type="GO" id="GO:0022857">
    <property type="term" value="F:transmembrane transporter activity"/>
    <property type="evidence" value="ECO:0007669"/>
    <property type="project" value="InterPro"/>
</dbReference>
<evidence type="ECO:0000256" key="8">
    <source>
        <dbReference type="SAM" id="Phobius"/>
    </source>
</evidence>
<dbReference type="PRINTS" id="PR01035">
    <property type="entry name" value="TCRTETA"/>
</dbReference>
<proteinExistence type="inferred from homology"/>
<comment type="subcellular location">
    <subcellularLocation>
        <location evidence="1">Membrane</location>
        <topology evidence="1">Multi-pass membrane protein</topology>
    </subcellularLocation>
</comment>
<keyword evidence="4 8" id="KW-0812">Transmembrane</keyword>
<evidence type="ECO:0000313" key="11">
    <source>
        <dbReference type="Proteomes" id="UP001143981"/>
    </source>
</evidence>
<organism evidence="10 11">
    <name type="scientific">Coemansia biformis</name>
    <dbReference type="NCBI Taxonomy" id="1286918"/>
    <lineage>
        <taxon>Eukaryota</taxon>
        <taxon>Fungi</taxon>
        <taxon>Fungi incertae sedis</taxon>
        <taxon>Zoopagomycota</taxon>
        <taxon>Kickxellomycotina</taxon>
        <taxon>Kickxellomycetes</taxon>
        <taxon>Kickxellales</taxon>
        <taxon>Kickxellaceae</taxon>
        <taxon>Coemansia</taxon>
    </lineage>
</organism>
<dbReference type="InterPro" id="IPR050930">
    <property type="entry name" value="MFS_Vesicular_Transporter"/>
</dbReference>
<feature type="transmembrane region" description="Helical" evidence="8">
    <location>
        <begin position="72"/>
        <end position="92"/>
    </location>
</feature>
<dbReference type="Gene3D" id="1.20.1250.20">
    <property type="entry name" value="MFS general substrate transporter like domains"/>
    <property type="match status" value="2"/>
</dbReference>
<dbReference type="PANTHER" id="PTHR23506:SF23">
    <property type="entry name" value="GH10249P"/>
    <property type="match status" value="1"/>
</dbReference>
<dbReference type="Pfam" id="PF07690">
    <property type="entry name" value="MFS_1"/>
    <property type="match status" value="1"/>
</dbReference>
<feature type="region of interest" description="Disordered" evidence="7">
    <location>
        <begin position="218"/>
        <end position="245"/>
    </location>
</feature>
<keyword evidence="6 8" id="KW-0472">Membrane</keyword>
<dbReference type="AlphaFoldDB" id="A0A9W8CYT0"/>
<dbReference type="Proteomes" id="UP001143981">
    <property type="component" value="Unassembled WGS sequence"/>
</dbReference>
<evidence type="ECO:0000256" key="6">
    <source>
        <dbReference type="ARBA" id="ARBA00023136"/>
    </source>
</evidence>
<accession>A0A9W8CYT0</accession>
<keyword evidence="5 8" id="KW-1133">Transmembrane helix</keyword>
<feature type="transmembrane region" description="Helical" evidence="8">
    <location>
        <begin position="130"/>
        <end position="149"/>
    </location>
</feature>
<feature type="domain" description="Major facilitator superfamily (MFS) profile" evidence="9">
    <location>
        <begin position="34"/>
        <end position="548"/>
    </location>
</feature>
<feature type="transmembrane region" description="Helical" evidence="8">
    <location>
        <begin position="428"/>
        <end position="448"/>
    </location>
</feature>
<evidence type="ECO:0000256" key="5">
    <source>
        <dbReference type="ARBA" id="ARBA00022989"/>
    </source>
</evidence>
<feature type="transmembrane region" description="Helical" evidence="8">
    <location>
        <begin position="104"/>
        <end position="124"/>
    </location>
</feature>
<feature type="transmembrane region" description="Helical" evidence="8">
    <location>
        <begin position="32"/>
        <end position="52"/>
    </location>
</feature>
<protein>
    <recommendedName>
        <fullName evidence="9">Major facilitator superfamily (MFS) profile domain-containing protein</fullName>
    </recommendedName>
</protein>
<gene>
    <name evidence="10" type="ORF">LPJ61_003258</name>
</gene>
<dbReference type="GO" id="GO:0016020">
    <property type="term" value="C:membrane"/>
    <property type="evidence" value="ECO:0007669"/>
    <property type="project" value="UniProtKB-SubCell"/>
</dbReference>
<feature type="transmembrane region" description="Helical" evidence="8">
    <location>
        <begin position="188"/>
        <end position="209"/>
    </location>
</feature>
<evidence type="ECO:0000313" key="10">
    <source>
        <dbReference type="EMBL" id="KAJ1729982.1"/>
    </source>
</evidence>
<name>A0A9W8CYT0_9FUNG</name>
<dbReference type="InterPro" id="IPR011701">
    <property type="entry name" value="MFS"/>
</dbReference>
<feature type="transmembrane region" description="Helical" evidence="8">
    <location>
        <begin position="519"/>
        <end position="543"/>
    </location>
</feature>
<dbReference type="SUPFAM" id="SSF103473">
    <property type="entry name" value="MFS general substrate transporter"/>
    <property type="match status" value="1"/>
</dbReference>
<feature type="transmembrane region" description="Helical" evidence="8">
    <location>
        <begin position="490"/>
        <end position="513"/>
    </location>
</feature>
<dbReference type="InterPro" id="IPR020846">
    <property type="entry name" value="MFS_dom"/>
</dbReference>
<reference evidence="10" key="1">
    <citation type="submission" date="2022-07" db="EMBL/GenBank/DDBJ databases">
        <title>Phylogenomic reconstructions and comparative analyses of Kickxellomycotina fungi.</title>
        <authorList>
            <person name="Reynolds N.K."/>
            <person name="Stajich J.E."/>
            <person name="Barry K."/>
            <person name="Grigoriev I.V."/>
            <person name="Crous P."/>
            <person name="Smith M.E."/>
        </authorList>
    </citation>
    <scope>NUCLEOTIDE SEQUENCE</scope>
    <source>
        <strain evidence="10">BCRC 34381</strain>
    </source>
</reference>